<dbReference type="InterPro" id="IPR018480">
    <property type="entry name" value="PNAcMuramoyl-5peptid_Trfase_CS"/>
</dbReference>
<feature type="region of interest" description="Disordered" evidence="2">
    <location>
        <begin position="49"/>
        <end position="111"/>
    </location>
</feature>
<feature type="compositionally biased region" description="Polar residues" evidence="2">
    <location>
        <begin position="678"/>
        <end position="693"/>
    </location>
</feature>
<dbReference type="InterPro" id="IPR004846">
    <property type="entry name" value="T2SS/T3SS_dom"/>
</dbReference>
<dbReference type="InterPro" id="IPR050810">
    <property type="entry name" value="Bact_Secretion_Sys_Channel"/>
</dbReference>
<evidence type="ECO:0000259" key="4">
    <source>
        <dbReference type="PROSITE" id="PS51781"/>
    </source>
</evidence>
<keyword evidence="3" id="KW-0472">Membrane</keyword>
<organism evidence="5 6">
    <name type="scientific">Noviherbaspirillum aridicola</name>
    <dbReference type="NCBI Taxonomy" id="2849687"/>
    <lineage>
        <taxon>Bacteria</taxon>
        <taxon>Pseudomonadati</taxon>
        <taxon>Pseudomonadota</taxon>
        <taxon>Betaproteobacteria</taxon>
        <taxon>Burkholderiales</taxon>
        <taxon>Oxalobacteraceae</taxon>
        <taxon>Noviherbaspirillum</taxon>
    </lineage>
</organism>
<evidence type="ECO:0000256" key="1">
    <source>
        <dbReference type="RuleBase" id="RU004003"/>
    </source>
</evidence>
<dbReference type="PANTHER" id="PTHR30332">
    <property type="entry name" value="PROBABLE GENERAL SECRETION PATHWAY PROTEIN D"/>
    <property type="match status" value="1"/>
</dbReference>
<proteinExistence type="inferred from homology"/>
<sequence length="801" mass="84467">MSKHDKPDMPESKHSRPRSDIPSAAGAGLVHVSTFILLAITGIALPAVAQDDRPPTKPSVEAPQPPAPSNAQSSPQPSAQAPRNAFGENIVPKARPAGARAQRPYVPIKKPDDETEIPEIEMFVGESRVFPAPGVARIAVGNGQIMTAAALDGKEVILFANGVGTSSLFVWNEDGRYQRVKVNIVPGDTTRVAREVASFLTTIPHAKASIVGDKVIVEGDALTDADLAKIELLEKRYPQIVNFTNRLGWEPMVMLDVKVVEFPVSELRELGLRWSTTGGAAVAGVWSPSRRGHDGPYQLNIHTGQGSQPPVTSADGGTDGVKLTSSLNVLTGLNMGLNAQLNLLAQDGKATVLSEPQLAARSGARASFLAGGEFPYSVATRDGITVQFKKYGVKLDIEPKVDRTGAVRATMDAEVSKIDPSVSTPNGPALLTRTTRTEFNLRSGETMVMSGLIERDHSTNVDKIPLLGDIPVLGALFRSRRFQNRETELVVFVTPRIVDPGSPGQADRIEKVHERLGQRLGPKPYLSDPLLPGVDPAGPFPASSQQAPVPAAPEQDSASAGIKGPLPVEPVTPVPVASPSAAAPARIANASAASALPAVSQVRRDPGGTPLRVKHDKAAVRAAPDHRADVLLQLERGAIVRLGDKGVAGAAGSWRHVAVGELQGWLPADAVTPLQGEPGQSSHGPASIPGTEQQGRNLQLGASAGVLPVPGRRVTADLPSGPAAGQGQTGYRVILNRLALRVAPDINADVVTHLSAGQSVRALDQPPRRQWMAVEADGKRGWVSGQWLKPDDQQPTGDAKK</sequence>
<feature type="compositionally biased region" description="Low complexity" evidence="2">
    <location>
        <begin position="541"/>
        <end position="553"/>
    </location>
</feature>
<feature type="region of interest" description="Disordered" evidence="2">
    <location>
        <begin position="1"/>
        <end position="24"/>
    </location>
</feature>
<feature type="domain" description="SH3b" evidence="4">
    <location>
        <begin position="728"/>
        <end position="792"/>
    </location>
</feature>
<dbReference type="InterPro" id="IPR003646">
    <property type="entry name" value="SH3-like_bac-type"/>
</dbReference>
<accession>A0ABQ4Q5P8</accession>
<name>A0ABQ4Q5P8_9BURK</name>
<feature type="region of interest" description="Disordered" evidence="2">
    <location>
        <begin position="670"/>
        <end position="693"/>
    </location>
</feature>
<protein>
    <recommendedName>
        <fullName evidence="4">SH3b domain-containing protein</fullName>
    </recommendedName>
</protein>
<dbReference type="Pfam" id="PF00263">
    <property type="entry name" value="Secretin"/>
    <property type="match status" value="1"/>
</dbReference>
<feature type="compositionally biased region" description="Low complexity" evidence="2">
    <location>
        <begin position="69"/>
        <end position="82"/>
    </location>
</feature>
<keyword evidence="6" id="KW-1185">Reference proteome</keyword>
<dbReference type="PANTHER" id="PTHR30332:SF17">
    <property type="entry name" value="TYPE IV PILIATION SYSTEM PROTEIN DR_0774-RELATED"/>
    <property type="match status" value="1"/>
</dbReference>
<dbReference type="PROSITE" id="PS01347">
    <property type="entry name" value="MRAY_1"/>
    <property type="match status" value="1"/>
</dbReference>
<evidence type="ECO:0000313" key="5">
    <source>
        <dbReference type="EMBL" id="GIZ52346.1"/>
    </source>
</evidence>
<feature type="compositionally biased region" description="Basic and acidic residues" evidence="2">
    <location>
        <begin position="1"/>
        <end position="19"/>
    </location>
</feature>
<comment type="similarity">
    <text evidence="1">Belongs to the bacterial secretin family.</text>
</comment>
<dbReference type="Gene3D" id="2.30.30.40">
    <property type="entry name" value="SH3 Domains"/>
    <property type="match status" value="1"/>
</dbReference>
<dbReference type="Pfam" id="PF13629">
    <property type="entry name" value="T2SS-T3SS_pil_N"/>
    <property type="match status" value="1"/>
</dbReference>
<keyword evidence="3" id="KW-1133">Transmembrane helix</keyword>
<dbReference type="PROSITE" id="PS51781">
    <property type="entry name" value="SH3B"/>
    <property type="match status" value="1"/>
</dbReference>
<feature type="region of interest" description="Disordered" evidence="2">
    <location>
        <begin position="517"/>
        <end position="566"/>
    </location>
</feature>
<reference evidence="5 6" key="1">
    <citation type="journal article" date="2022" name="Int. J. Syst. Evol. Microbiol.">
        <title>Noviherbaspirillum aridicola sp. nov., isolated from an arid soil in Pakistan.</title>
        <authorList>
            <person name="Khan I.U."/>
            <person name="Saqib M."/>
            <person name="Amin A."/>
            <person name="Hussain F."/>
            <person name="Li L."/>
            <person name="Liu Y.H."/>
            <person name="Fang B.Z."/>
            <person name="Ahmed I."/>
            <person name="Li W.J."/>
        </authorList>
    </citation>
    <scope>NUCLEOTIDE SEQUENCE [LARGE SCALE GENOMIC DNA]</scope>
    <source>
        <strain evidence="5 6">NCCP-691</strain>
    </source>
</reference>
<dbReference type="InterPro" id="IPR032789">
    <property type="entry name" value="T2SS-T3SS_pil_N"/>
</dbReference>
<dbReference type="PRINTS" id="PR00811">
    <property type="entry name" value="BCTERIALGSPD"/>
</dbReference>
<dbReference type="Proteomes" id="UP000887222">
    <property type="component" value="Unassembled WGS sequence"/>
</dbReference>
<evidence type="ECO:0000313" key="6">
    <source>
        <dbReference type="Proteomes" id="UP000887222"/>
    </source>
</evidence>
<dbReference type="InterPro" id="IPR001775">
    <property type="entry name" value="GspD/PilQ"/>
</dbReference>
<evidence type="ECO:0000256" key="3">
    <source>
        <dbReference type="SAM" id="Phobius"/>
    </source>
</evidence>
<keyword evidence="3" id="KW-0812">Transmembrane</keyword>
<dbReference type="RefSeq" id="WP_220808573.1">
    <property type="nucleotide sequence ID" value="NZ_BPMK01000009.1"/>
</dbReference>
<feature type="transmembrane region" description="Helical" evidence="3">
    <location>
        <begin position="21"/>
        <end position="49"/>
    </location>
</feature>
<dbReference type="EMBL" id="BPMK01000009">
    <property type="protein sequence ID" value="GIZ52346.1"/>
    <property type="molecule type" value="Genomic_DNA"/>
</dbReference>
<evidence type="ECO:0000256" key="2">
    <source>
        <dbReference type="SAM" id="MobiDB-lite"/>
    </source>
</evidence>
<gene>
    <name evidence="5" type="ORF">NCCP691_23600</name>
</gene>
<comment type="caution">
    <text evidence="5">The sequence shown here is derived from an EMBL/GenBank/DDBJ whole genome shotgun (WGS) entry which is preliminary data.</text>
</comment>
<dbReference type="Pfam" id="PF08239">
    <property type="entry name" value="SH3_3"/>
    <property type="match status" value="1"/>
</dbReference>